<proteinExistence type="predicted"/>
<keyword evidence="2" id="KW-1185">Reference proteome</keyword>
<organism evidence="1 2">
    <name type="scientific">Molorchus minor</name>
    <dbReference type="NCBI Taxonomy" id="1323400"/>
    <lineage>
        <taxon>Eukaryota</taxon>
        <taxon>Metazoa</taxon>
        <taxon>Ecdysozoa</taxon>
        <taxon>Arthropoda</taxon>
        <taxon>Hexapoda</taxon>
        <taxon>Insecta</taxon>
        <taxon>Pterygota</taxon>
        <taxon>Neoptera</taxon>
        <taxon>Endopterygota</taxon>
        <taxon>Coleoptera</taxon>
        <taxon>Polyphaga</taxon>
        <taxon>Cucujiformia</taxon>
        <taxon>Chrysomeloidea</taxon>
        <taxon>Cerambycidae</taxon>
        <taxon>Lamiinae</taxon>
        <taxon>Monochamini</taxon>
        <taxon>Molorchus</taxon>
    </lineage>
</organism>
<evidence type="ECO:0000313" key="2">
    <source>
        <dbReference type="Proteomes" id="UP001162164"/>
    </source>
</evidence>
<evidence type="ECO:0000313" key="1">
    <source>
        <dbReference type="EMBL" id="KAJ8985349.1"/>
    </source>
</evidence>
<dbReference type="EMBL" id="JAPWTJ010000016">
    <property type="protein sequence ID" value="KAJ8985349.1"/>
    <property type="molecule type" value="Genomic_DNA"/>
</dbReference>
<accession>A0ABQ9K5D7</accession>
<gene>
    <name evidence="1" type="ORF">NQ317_008380</name>
</gene>
<dbReference type="Pfam" id="PF06413">
    <property type="entry name" value="Neugrin"/>
    <property type="match status" value="1"/>
</dbReference>
<name>A0ABQ9K5D7_9CUCU</name>
<protein>
    <recommendedName>
        <fullName evidence="3">Neugrin</fullName>
    </recommendedName>
</protein>
<dbReference type="PANTHER" id="PTHR13475">
    <property type="entry name" value="NEUGRIN"/>
    <property type="match status" value="1"/>
</dbReference>
<evidence type="ECO:0008006" key="3">
    <source>
        <dbReference type="Google" id="ProtNLM"/>
    </source>
</evidence>
<sequence>MLSFIRIIPKVSVRHYSRKFNKRNPGIGYRKEAVLPDEDLELDETHFEGLESDFMGVHMSHKEHVEEIKHTMEKEKYHIVRQKYFKEKYPNFLTWNDKEQIRYLHSTQPEEWTIERLSEGFPALPAVIKLITKSKWKKDPAKVQAHDLAVQKNWEMFKIGKIPNLPSNLVEHLNKFTNRSLNLKPFEIPDTRKVVQVRRKNVRSEFSDIITSYEKLKNKNSTEMISDEAPVQINANLPNITNNRDTYLTTDRSKIRGRHITLQELQSNITRKG</sequence>
<dbReference type="InterPro" id="IPR010487">
    <property type="entry name" value="NGRN/Rrg9"/>
</dbReference>
<dbReference type="PANTHER" id="PTHR13475:SF3">
    <property type="entry name" value="NEUGRIN"/>
    <property type="match status" value="1"/>
</dbReference>
<reference evidence="1" key="1">
    <citation type="journal article" date="2023" name="Insect Mol. Biol.">
        <title>Genome sequencing provides insights into the evolution of gene families encoding plant cell wall-degrading enzymes in longhorned beetles.</title>
        <authorList>
            <person name="Shin N.R."/>
            <person name="Okamura Y."/>
            <person name="Kirsch R."/>
            <person name="Pauchet Y."/>
        </authorList>
    </citation>
    <scope>NUCLEOTIDE SEQUENCE</scope>
    <source>
        <strain evidence="1">MMC_N1</strain>
    </source>
</reference>
<comment type="caution">
    <text evidence="1">The sequence shown here is derived from an EMBL/GenBank/DDBJ whole genome shotgun (WGS) entry which is preliminary data.</text>
</comment>
<dbReference type="Proteomes" id="UP001162164">
    <property type="component" value="Unassembled WGS sequence"/>
</dbReference>